<dbReference type="RefSeq" id="WP_076701229.1">
    <property type="nucleotide sequence ID" value="NZ_MRDE01000009.1"/>
</dbReference>
<name>A0A1R1LL70_9MICC</name>
<dbReference type="Pfam" id="PF12028">
    <property type="entry name" value="DUF3515"/>
    <property type="match status" value="1"/>
</dbReference>
<evidence type="ECO:0000256" key="1">
    <source>
        <dbReference type="SAM" id="SignalP"/>
    </source>
</evidence>
<dbReference type="Proteomes" id="UP000187085">
    <property type="component" value="Unassembled WGS sequence"/>
</dbReference>
<accession>A0A1R1LL70</accession>
<dbReference type="PROSITE" id="PS51257">
    <property type="entry name" value="PROKAR_LIPOPROTEIN"/>
    <property type="match status" value="1"/>
</dbReference>
<evidence type="ECO:0000313" key="2">
    <source>
        <dbReference type="EMBL" id="OMH28298.1"/>
    </source>
</evidence>
<dbReference type="InterPro" id="IPR021903">
    <property type="entry name" value="DUF3515"/>
</dbReference>
<dbReference type="STRING" id="554083.BKD30_01955"/>
<keyword evidence="1" id="KW-0732">Signal</keyword>
<sequence length="171" mass="17729">MRRQRPVTDPARRGTRTAAVVAGTSLALVLSGCAAAVDVAPAPQSNDPRCAPVMVALPDVLAGLDRRTTTSQATAAWGDPSAAVLRCGVPVPGPTTQRCVTVNGVDWVAIQEQKTWRLITYGREPAIELLLDTGRAPSSSVLVDLAGPVSSLPQSRRCLGAQDVPLPSATG</sequence>
<dbReference type="OrthoDB" id="4331648at2"/>
<organism evidence="2 3">
    <name type="scientific">Tersicoccus phoenicis</name>
    <dbReference type="NCBI Taxonomy" id="554083"/>
    <lineage>
        <taxon>Bacteria</taxon>
        <taxon>Bacillati</taxon>
        <taxon>Actinomycetota</taxon>
        <taxon>Actinomycetes</taxon>
        <taxon>Micrococcales</taxon>
        <taxon>Micrococcaceae</taxon>
        <taxon>Tersicoccus</taxon>
    </lineage>
</organism>
<feature type="chain" id="PRO_5011960864" description="DUF3515 domain-containing protein" evidence="1">
    <location>
        <begin position="37"/>
        <end position="171"/>
    </location>
</feature>
<feature type="signal peptide" evidence="1">
    <location>
        <begin position="1"/>
        <end position="36"/>
    </location>
</feature>
<gene>
    <name evidence="2" type="ORF">BKD30_01955</name>
</gene>
<protein>
    <recommendedName>
        <fullName evidence="4">DUF3515 domain-containing protein</fullName>
    </recommendedName>
</protein>
<comment type="caution">
    <text evidence="2">The sequence shown here is derived from an EMBL/GenBank/DDBJ whole genome shotgun (WGS) entry which is preliminary data.</text>
</comment>
<evidence type="ECO:0000313" key="3">
    <source>
        <dbReference type="Proteomes" id="UP000187085"/>
    </source>
</evidence>
<reference evidence="2 3" key="1">
    <citation type="submission" date="2016-12" db="EMBL/GenBank/DDBJ databases">
        <title>Draft genome of Tersicoccus phoenicis 1P05MA.</title>
        <authorList>
            <person name="Nakajima Y."/>
            <person name="Yoshizawa S."/>
            <person name="Nakamura K."/>
            <person name="Ogura Y."/>
            <person name="Hayashi T."/>
            <person name="Kogure K."/>
        </authorList>
    </citation>
    <scope>NUCLEOTIDE SEQUENCE [LARGE SCALE GENOMIC DNA]</scope>
    <source>
        <strain evidence="2 3">1p05MA</strain>
    </source>
</reference>
<dbReference type="AlphaFoldDB" id="A0A1R1LL70"/>
<dbReference type="EMBL" id="MRDE01000009">
    <property type="protein sequence ID" value="OMH28298.1"/>
    <property type="molecule type" value="Genomic_DNA"/>
</dbReference>
<proteinExistence type="predicted"/>
<evidence type="ECO:0008006" key="4">
    <source>
        <dbReference type="Google" id="ProtNLM"/>
    </source>
</evidence>
<keyword evidence="3" id="KW-1185">Reference proteome</keyword>